<evidence type="ECO:0000313" key="1">
    <source>
        <dbReference type="EMBL" id="CAI0380154.1"/>
    </source>
</evidence>
<comment type="caution">
    <text evidence="1">The sequence shown here is derived from an EMBL/GenBank/DDBJ whole genome shotgun (WGS) entry which is preliminary data.</text>
</comment>
<keyword evidence="2" id="KW-1185">Reference proteome</keyword>
<dbReference type="Pfam" id="PF24917">
    <property type="entry name" value="BLTP3A_B"/>
    <property type="match status" value="1"/>
</dbReference>
<proteinExistence type="predicted"/>
<name>A0AAV0H6M3_9ROSI</name>
<accession>A0AAV0H6M3</accession>
<dbReference type="EMBL" id="CAMGYJ010000002">
    <property type="protein sequence ID" value="CAI0380154.1"/>
    <property type="molecule type" value="Genomic_DNA"/>
</dbReference>
<protein>
    <recommendedName>
        <fullName evidence="3">Chorein N-terminal domain-containing protein</fullName>
    </recommendedName>
</protein>
<organism evidence="1 2">
    <name type="scientific">Linum tenue</name>
    <dbReference type="NCBI Taxonomy" id="586396"/>
    <lineage>
        <taxon>Eukaryota</taxon>
        <taxon>Viridiplantae</taxon>
        <taxon>Streptophyta</taxon>
        <taxon>Embryophyta</taxon>
        <taxon>Tracheophyta</taxon>
        <taxon>Spermatophyta</taxon>
        <taxon>Magnoliopsida</taxon>
        <taxon>eudicotyledons</taxon>
        <taxon>Gunneridae</taxon>
        <taxon>Pentapetalae</taxon>
        <taxon>rosids</taxon>
        <taxon>fabids</taxon>
        <taxon>Malpighiales</taxon>
        <taxon>Linaceae</taxon>
        <taxon>Linum</taxon>
    </lineage>
</organism>
<dbReference type="PANTHER" id="PTHR22774">
    <property type="entry name" value="CHOREIN N-TERMINAL DOMAIN-CONTAINING PROTEIN"/>
    <property type="match status" value="1"/>
</dbReference>
<evidence type="ECO:0000313" key="2">
    <source>
        <dbReference type="Proteomes" id="UP001154282"/>
    </source>
</evidence>
<evidence type="ECO:0008006" key="3">
    <source>
        <dbReference type="Google" id="ProtNLM"/>
    </source>
</evidence>
<dbReference type="PANTHER" id="PTHR22774:SF11">
    <property type="entry name" value="CHOREIN N-TERMINAL DOMAIN-CONTAINING PROTEIN"/>
    <property type="match status" value="1"/>
</dbReference>
<gene>
    <name evidence="1" type="ORF">LITE_LOCUS2545</name>
</gene>
<reference evidence="1" key="1">
    <citation type="submission" date="2022-08" db="EMBL/GenBank/DDBJ databases">
        <authorList>
            <person name="Gutierrez-Valencia J."/>
        </authorList>
    </citation>
    <scope>NUCLEOTIDE SEQUENCE</scope>
</reference>
<dbReference type="InterPro" id="IPR026728">
    <property type="entry name" value="BLTP3A/B"/>
</dbReference>
<dbReference type="AlphaFoldDB" id="A0AAV0H6M3"/>
<dbReference type="Proteomes" id="UP001154282">
    <property type="component" value="Unassembled WGS sequence"/>
</dbReference>
<sequence>MEAILARALEYTLKYWLKSFSRDQLKLQGRTVQLSNLDINGDALHASMGLPPAINVTKAKVGKFEIILPYVSNVQTEPIVMQIDKLDLVFEENRDWDNSSKTQDPSSSSSTSKSSGYGFADKIADGMTIKVSTVNILLETHGGARRGGGAAWAPPMASITIRNLVLYTTNENWEVVNLKDARDFCNDKTFIYVFKKLEWGSLSIDLLPHPDMFTEASIEHYQEKKNQRDDDGAKRVFFGGERFLEGISGEAYITLQRTNQNCPLGLEVQLHVTEAVCPALSEPGLRALLRFFTGLYVCLNRGDVDLKAQQSSTEAAGCSLVSIMVDQIFLCIKDSEFRLELLMQSLLFSRATVSDGEFAKTLTKVMIGGLFLRSCNNVPPFAVVIVSCTIFFIFQHLILFELVERRDTFCRPPCTLVQPSMLATAENVTQTPAFAMNFCPPIYPLEEQQWQLSAGTPLISLHSLQVQPSPVPPSFASQTHIVCQPLTIYLQEESCLRISSFLADGIVVNPGDVLPEISVNSMNFTLKELDFTVPLPMSDSNTPENDCSSGGQGSFTGARLHIENMFFSESPILKLRLLNLEKDPACFSLWPGQPIDASQKKWTAGASCLSLSLETTASLSEIPKPDGPTSELWRCVELREGSVEVAMVSPDGSPLTNIPPPGGIVRIGIACQQYISNTSVEQLYFVLDLYTYFGRFSEKIALAGKESKAKRGLIESTSQRLMDKVPADSAVSLRVNELQLRFLESSSIKVQGKPLVQFIGDGLFTKVIHRTLGGAVAVSSVLQWQSVEIDCVETEDESMMSTVENGHLISVNGYPDLRAVLWVNKETVPKSNGKFSVVPFLDVSMEHMIPFSEEDRECHSLGVSACIYGLRLGGGMDYCESLLHRFGILGPDGGPGVGLSRGLKNLSMGPVSKLFKASPLVAEDVGEDGSLGCDNEAGLLQLGMPDDVDVRVEFKDWLFALEGERELAVGSSFVEQDNLSREQRSWHTTFQSFLVKAKSSMKNELRGEGNTHMRKYPVDLVTVSVEGLQILKPHSQKHVRVSENGEVVRSPGGLDVEVSLVMPEEDVDDDDDDDDDDDYPMDKWEAENVKFSVKQPIQAVVTKDELQHLAFLCKSEVDAMGRITAGILRLLKLERSIGLAAIDQLSNLGSEGFEKIFTPERLSRVSSPHSFATLPALNLSNGVTDERKTESTVRLLEEAVEDSQAKCAAIMNNLSSPESSVQNLSDIIQVCQNLESMKDLLMQLRTRI</sequence>